<comment type="subcellular location">
    <subcellularLocation>
        <location evidence="1">Cell membrane</location>
        <topology evidence="1">Peripheral membrane protein</topology>
        <orientation evidence="1">Cytoplasmic side</orientation>
    </subcellularLocation>
</comment>
<dbReference type="PANTHER" id="PTHR33383">
    <property type="entry name" value="MEMBRANE PROTEIN INSERTION EFFICIENCY FACTOR-RELATED"/>
    <property type="match status" value="1"/>
</dbReference>
<dbReference type="Proteomes" id="UP000230914">
    <property type="component" value="Unassembled WGS sequence"/>
</dbReference>
<dbReference type="EMBL" id="PDSL01000081">
    <property type="protein sequence ID" value="PIE31492.1"/>
    <property type="molecule type" value="Genomic_DNA"/>
</dbReference>
<keyword evidence="1" id="KW-1003">Cell membrane</keyword>
<keyword evidence="1" id="KW-0472">Membrane</keyword>
<evidence type="ECO:0000313" key="4">
    <source>
        <dbReference type="Proteomes" id="UP000230914"/>
    </source>
</evidence>
<comment type="function">
    <text evidence="1">Could be involved in insertion of integral membrane proteins into the membrane.</text>
</comment>
<dbReference type="PANTHER" id="PTHR33383:SF1">
    <property type="entry name" value="MEMBRANE PROTEIN INSERTION EFFICIENCY FACTOR-RELATED"/>
    <property type="match status" value="1"/>
</dbReference>
<dbReference type="GO" id="GO:0005886">
    <property type="term" value="C:plasma membrane"/>
    <property type="evidence" value="ECO:0007669"/>
    <property type="project" value="UniProtKB-SubCell"/>
</dbReference>
<comment type="similarity">
    <text evidence="1">Belongs to the UPF0161 family.</text>
</comment>
<dbReference type="InterPro" id="IPR002696">
    <property type="entry name" value="Membr_insert_effic_factor_YidD"/>
</dbReference>
<dbReference type="HAMAP" id="MF_00386">
    <property type="entry name" value="UPF0161_YidD"/>
    <property type="match status" value="1"/>
</dbReference>
<protein>
    <recommendedName>
        <fullName evidence="1">Putative membrane protein insertion efficiency factor</fullName>
    </recommendedName>
</protein>
<evidence type="ECO:0000313" key="3">
    <source>
        <dbReference type="EMBL" id="PIE31492.1"/>
    </source>
</evidence>
<gene>
    <name evidence="3" type="ORF">CSA55_05575</name>
</gene>
<reference evidence="3 4" key="1">
    <citation type="submission" date="2017-10" db="EMBL/GenBank/DDBJ databases">
        <title>Novel microbial diversity and functional potential in the marine mammal oral microbiome.</title>
        <authorList>
            <person name="Dudek N.K."/>
            <person name="Sun C.L."/>
            <person name="Burstein D."/>
            <person name="Kantor R.S."/>
            <person name="Aliaga Goltsman D.S."/>
            <person name="Bik E.M."/>
            <person name="Thomas B.C."/>
            <person name="Banfield J.F."/>
            <person name="Relman D.A."/>
        </authorList>
    </citation>
    <scope>NUCLEOTIDE SEQUENCE [LARGE SCALE GENOMIC DNA]</scope>
    <source>
        <strain evidence="3">DOLJORAL78_61_10</strain>
    </source>
</reference>
<dbReference type="SMART" id="SM01234">
    <property type="entry name" value="Haemolytic"/>
    <property type="match status" value="1"/>
</dbReference>
<evidence type="ECO:0000256" key="2">
    <source>
        <dbReference type="SAM" id="MobiDB-lite"/>
    </source>
</evidence>
<proteinExistence type="inferred from homology"/>
<name>A0A2G6K932_9ACTN</name>
<sequence length="154" mass="16505">MVSRSPIGSDSGSVRDRTSVGDGGRAQSSTSTDSIPLESDGLDSTRASDDRCEEATTRTDVRGDTVPGDDPDEIVLSRLQRVMLNSIGAYQEAFAGRPSPCRFTPSCSNYAAEAIVVHGGLRGGWLTMRRLARCRPFGPSGYDPVPEAHREDKS</sequence>
<feature type="compositionally biased region" description="Basic and acidic residues" evidence="2">
    <location>
        <begin position="46"/>
        <end position="63"/>
    </location>
</feature>
<organism evidence="3 4">
    <name type="scientific">Ilumatobacter coccineus</name>
    <dbReference type="NCBI Taxonomy" id="467094"/>
    <lineage>
        <taxon>Bacteria</taxon>
        <taxon>Bacillati</taxon>
        <taxon>Actinomycetota</taxon>
        <taxon>Acidimicrobiia</taxon>
        <taxon>Acidimicrobiales</taxon>
        <taxon>Ilumatobacteraceae</taxon>
        <taxon>Ilumatobacter</taxon>
    </lineage>
</organism>
<dbReference type="AlphaFoldDB" id="A0A2G6K932"/>
<comment type="caution">
    <text evidence="3">The sequence shown here is derived from an EMBL/GenBank/DDBJ whole genome shotgun (WGS) entry which is preliminary data.</text>
</comment>
<feature type="region of interest" description="Disordered" evidence="2">
    <location>
        <begin position="1"/>
        <end position="72"/>
    </location>
</feature>
<evidence type="ECO:0000256" key="1">
    <source>
        <dbReference type="HAMAP-Rule" id="MF_00386"/>
    </source>
</evidence>
<accession>A0A2G6K932</accession>
<dbReference type="NCBIfam" id="TIGR00278">
    <property type="entry name" value="membrane protein insertion efficiency factor YidD"/>
    <property type="match status" value="1"/>
</dbReference>
<feature type="compositionally biased region" description="Polar residues" evidence="2">
    <location>
        <begin position="1"/>
        <end position="12"/>
    </location>
</feature>
<dbReference type="Pfam" id="PF01809">
    <property type="entry name" value="YidD"/>
    <property type="match status" value="1"/>
</dbReference>